<dbReference type="PANTHER" id="PTHR11545:SF2">
    <property type="entry name" value="LARGE RIBOSOMAL SUBUNIT PROTEIN UL13M"/>
    <property type="match status" value="1"/>
</dbReference>
<protein>
    <recommendedName>
        <fullName evidence="5 6">Large ribosomal subunit protein uL13</fullName>
    </recommendedName>
</protein>
<dbReference type="GO" id="GO:0006412">
    <property type="term" value="P:translation"/>
    <property type="evidence" value="ECO:0007669"/>
    <property type="project" value="UniProtKB-UniRule"/>
</dbReference>
<name>A0A2W1MWA5_9FLAO</name>
<evidence type="ECO:0000256" key="3">
    <source>
        <dbReference type="ARBA" id="ARBA00022980"/>
    </source>
</evidence>
<evidence type="ECO:0000256" key="7">
    <source>
        <dbReference type="RuleBase" id="RU003877"/>
    </source>
</evidence>
<dbReference type="GO" id="GO:0017148">
    <property type="term" value="P:negative regulation of translation"/>
    <property type="evidence" value="ECO:0007669"/>
    <property type="project" value="TreeGrafter"/>
</dbReference>
<dbReference type="PANTHER" id="PTHR11545">
    <property type="entry name" value="RIBOSOMAL PROTEIN L13"/>
    <property type="match status" value="1"/>
</dbReference>
<evidence type="ECO:0000313" key="9">
    <source>
        <dbReference type="EMBL" id="PZE16389.1"/>
    </source>
</evidence>
<dbReference type="OrthoDB" id="9801330at2"/>
<keyword evidence="10" id="KW-1185">Reference proteome</keyword>
<dbReference type="Pfam" id="PF00572">
    <property type="entry name" value="Ribosomal_L13"/>
    <property type="match status" value="1"/>
</dbReference>
<dbReference type="InterPro" id="IPR005822">
    <property type="entry name" value="Ribosomal_uL13"/>
</dbReference>
<dbReference type="AlphaFoldDB" id="A0A2W1MWA5"/>
<dbReference type="RefSeq" id="WP_111063766.1">
    <property type="nucleotide sequence ID" value="NZ_JBHUCU010000005.1"/>
</dbReference>
<evidence type="ECO:0000256" key="5">
    <source>
        <dbReference type="ARBA" id="ARBA00035201"/>
    </source>
</evidence>
<dbReference type="InterPro" id="IPR005823">
    <property type="entry name" value="Ribosomal_uL13_bac-type"/>
</dbReference>
<dbReference type="GO" id="GO:0022625">
    <property type="term" value="C:cytosolic large ribosomal subunit"/>
    <property type="evidence" value="ECO:0007669"/>
    <property type="project" value="TreeGrafter"/>
</dbReference>
<dbReference type="InterPro" id="IPR023563">
    <property type="entry name" value="Ribosomal_uL13_CS"/>
</dbReference>
<reference evidence="9 10" key="1">
    <citation type="submission" date="2018-06" db="EMBL/GenBank/DDBJ databases">
        <title>The draft genome sequence of Crocinitomix sp. SM1701.</title>
        <authorList>
            <person name="Zhang X."/>
        </authorList>
    </citation>
    <scope>NUCLEOTIDE SEQUENCE [LARGE SCALE GENOMIC DNA]</scope>
    <source>
        <strain evidence="9 10">SM1701</strain>
    </source>
</reference>
<dbReference type="PROSITE" id="PS00783">
    <property type="entry name" value="RIBOSOMAL_L13"/>
    <property type="match status" value="1"/>
</dbReference>
<dbReference type="Gene3D" id="3.90.1180.10">
    <property type="entry name" value="Ribosomal protein L13"/>
    <property type="match status" value="1"/>
</dbReference>
<dbReference type="SUPFAM" id="SSF52161">
    <property type="entry name" value="Ribosomal protein L13"/>
    <property type="match status" value="1"/>
</dbReference>
<evidence type="ECO:0000313" key="10">
    <source>
        <dbReference type="Proteomes" id="UP000249248"/>
    </source>
</evidence>
<dbReference type="EMBL" id="QKSB01000008">
    <property type="protein sequence ID" value="PZE16389.1"/>
    <property type="molecule type" value="Genomic_DNA"/>
</dbReference>
<dbReference type="CDD" id="cd00392">
    <property type="entry name" value="Ribosomal_L13"/>
    <property type="match status" value="1"/>
</dbReference>
<dbReference type="HAMAP" id="MF_01366">
    <property type="entry name" value="Ribosomal_uL13"/>
    <property type="match status" value="1"/>
</dbReference>
<evidence type="ECO:0000256" key="4">
    <source>
        <dbReference type="ARBA" id="ARBA00023274"/>
    </source>
</evidence>
<keyword evidence="4 6" id="KW-0687">Ribonucleoprotein</keyword>
<evidence type="ECO:0000256" key="8">
    <source>
        <dbReference type="RuleBase" id="RU003878"/>
    </source>
</evidence>
<sequence length="154" mass="17255">MDTLSYKTISGNKETANKQWLLVDAEGQTLGRLASKVAFMIRGKHKTNFTPHADCGDNVIVINAEKISLTGNKWEDKTYIRHTGYPGGQRMLSAKELMAKRPIRMVEMAVKGMLPKNKLGNAIYKNLKVYAGTEHNHDAQTPEKINLDSILNKQ</sequence>
<dbReference type="NCBIfam" id="TIGR01066">
    <property type="entry name" value="rplM_bact"/>
    <property type="match status" value="1"/>
</dbReference>
<keyword evidence="3 6" id="KW-0689">Ribosomal protein</keyword>
<organism evidence="9 10">
    <name type="scientific">Putridiphycobacter roseus</name>
    <dbReference type="NCBI Taxonomy" id="2219161"/>
    <lineage>
        <taxon>Bacteria</taxon>
        <taxon>Pseudomonadati</taxon>
        <taxon>Bacteroidota</taxon>
        <taxon>Flavobacteriia</taxon>
        <taxon>Flavobacteriales</taxon>
        <taxon>Crocinitomicaceae</taxon>
        <taxon>Putridiphycobacter</taxon>
    </lineage>
</organism>
<dbReference type="PIRSF" id="PIRSF002181">
    <property type="entry name" value="Ribosomal_L13"/>
    <property type="match status" value="1"/>
</dbReference>
<dbReference type="GO" id="GO:0003729">
    <property type="term" value="F:mRNA binding"/>
    <property type="evidence" value="ECO:0007669"/>
    <property type="project" value="TreeGrafter"/>
</dbReference>
<gene>
    <name evidence="6 8" type="primary">rplM</name>
    <name evidence="9" type="ORF">DNU06_12625</name>
</gene>
<dbReference type="Proteomes" id="UP000249248">
    <property type="component" value="Unassembled WGS sequence"/>
</dbReference>
<dbReference type="FunFam" id="3.90.1180.10:FF:000001">
    <property type="entry name" value="50S ribosomal protein L13"/>
    <property type="match status" value="1"/>
</dbReference>
<proteinExistence type="inferred from homology"/>
<comment type="caution">
    <text evidence="9">The sequence shown here is derived from an EMBL/GenBank/DDBJ whole genome shotgun (WGS) entry which is preliminary data.</text>
</comment>
<evidence type="ECO:0000256" key="1">
    <source>
        <dbReference type="ARBA" id="ARBA00006227"/>
    </source>
</evidence>
<evidence type="ECO:0000256" key="6">
    <source>
        <dbReference type="HAMAP-Rule" id="MF_01366"/>
    </source>
</evidence>
<comment type="similarity">
    <text evidence="1 6 7">Belongs to the universal ribosomal protein uL13 family.</text>
</comment>
<comment type="function">
    <text evidence="6 8">This protein is one of the early assembly proteins of the 50S ribosomal subunit, although it is not seen to bind rRNA by itself. It is important during the early stages of 50S assembly.</text>
</comment>
<comment type="subunit">
    <text evidence="2 6">Part of the 50S ribosomal subunit.</text>
</comment>
<dbReference type="GO" id="GO:0003735">
    <property type="term" value="F:structural constituent of ribosome"/>
    <property type="evidence" value="ECO:0007669"/>
    <property type="project" value="InterPro"/>
</dbReference>
<accession>A0A2W1MWA5</accession>
<dbReference type="InterPro" id="IPR036899">
    <property type="entry name" value="Ribosomal_uL13_sf"/>
</dbReference>
<evidence type="ECO:0000256" key="2">
    <source>
        <dbReference type="ARBA" id="ARBA00011838"/>
    </source>
</evidence>